<feature type="coiled-coil region" evidence="1">
    <location>
        <begin position="69"/>
        <end position="103"/>
    </location>
</feature>
<protein>
    <submittedName>
        <fullName evidence="3">Uncharacterized protein</fullName>
    </submittedName>
</protein>
<dbReference type="RefSeq" id="WP_207326944.1">
    <property type="nucleotide sequence ID" value="NZ_JAFMYW010000001.1"/>
</dbReference>
<dbReference type="Proteomes" id="UP000664628">
    <property type="component" value="Unassembled WGS sequence"/>
</dbReference>
<keyword evidence="2" id="KW-1133">Transmembrane helix</keyword>
<keyword evidence="4" id="KW-1185">Reference proteome</keyword>
<keyword evidence="2" id="KW-0812">Transmembrane</keyword>
<accession>A0ABS3JAJ0</accession>
<evidence type="ECO:0000256" key="1">
    <source>
        <dbReference type="SAM" id="Coils"/>
    </source>
</evidence>
<sequence length="284" mass="32409">MFDLIKKPMVIIAIGAGITLLGGAITLIGTYLQNKSSSEKSTRIEFGVNEGVTIGKNTSSNVDLLKNQNTELIKKSEKQSNTIDKLREENMSLYDKLMEANNVISDNIRGGEEMIYLEQREVDKNFHELFIVNNNTNPIYGATIYITDYFKVIYCKSRQIDVNEYEFDTQCYLNYTSMIKANEIAIHEVSLVYLNSSEAVCRLLDKDHGAYQIRFRLRSKMYIQQYYFQKVDGKVKAASRVFEVVSKPNEKSKVKLLNTFDLGLGEIDLDKVFVKGIIDVLTPL</sequence>
<evidence type="ECO:0000313" key="4">
    <source>
        <dbReference type="Proteomes" id="UP000664628"/>
    </source>
</evidence>
<proteinExistence type="predicted"/>
<evidence type="ECO:0000256" key="2">
    <source>
        <dbReference type="SAM" id="Phobius"/>
    </source>
</evidence>
<feature type="transmembrane region" description="Helical" evidence="2">
    <location>
        <begin position="9"/>
        <end position="32"/>
    </location>
</feature>
<keyword evidence="2" id="KW-0472">Membrane</keyword>
<evidence type="ECO:0000313" key="3">
    <source>
        <dbReference type="EMBL" id="MBO0947017.1"/>
    </source>
</evidence>
<dbReference type="EMBL" id="JAFMYW010000001">
    <property type="protein sequence ID" value="MBO0947017.1"/>
    <property type="molecule type" value="Genomic_DNA"/>
</dbReference>
<comment type="caution">
    <text evidence="3">The sequence shown here is derived from an EMBL/GenBank/DDBJ whole genome shotgun (WGS) entry which is preliminary data.</text>
</comment>
<gene>
    <name evidence="3" type="ORF">J2I46_00370</name>
</gene>
<reference evidence="3 4" key="1">
    <citation type="submission" date="2021-03" db="EMBL/GenBank/DDBJ databases">
        <title>Fibrella sp. HMF5405 genome sequencing and assembly.</title>
        <authorList>
            <person name="Kang H."/>
            <person name="Kim H."/>
            <person name="Bae S."/>
            <person name="Joh K."/>
        </authorList>
    </citation>
    <scope>NUCLEOTIDE SEQUENCE [LARGE SCALE GENOMIC DNA]</scope>
    <source>
        <strain evidence="3 4">HMF5405</strain>
    </source>
</reference>
<organism evidence="3 4">
    <name type="scientific">Fibrella forsythiae</name>
    <dbReference type="NCBI Taxonomy" id="2817061"/>
    <lineage>
        <taxon>Bacteria</taxon>
        <taxon>Pseudomonadati</taxon>
        <taxon>Bacteroidota</taxon>
        <taxon>Cytophagia</taxon>
        <taxon>Cytophagales</taxon>
        <taxon>Spirosomataceae</taxon>
        <taxon>Fibrella</taxon>
    </lineage>
</organism>
<name>A0ABS3JAJ0_9BACT</name>
<keyword evidence="1" id="KW-0175">Coiled coil</keyword>